<sequence length="108" mass="11912">MASKTVDEILKNMPPESRAAIEKMSPETKSAVQQTGQGLEKQGVAEKPEYQTNAGRPAQIRTSEPPDQMPKQEQRGAAKIQQAMEQSQQPKEASQEKTAPEKAPEPER</sequence>
<accession>A0A7K0EMT2</accession>
<gene>
    <name evidence="2" type="ORF">GJJ30_17550</name>
</gene>
<feature type="compositionally biased region" description="Polar residues" evidence="1">
    <location>
        <begin position="27"/>
        <end position="37"/>
    </location>
</feature>
<feature type="compositionally biased region" description="Basic and acidic residues" evidence="1">
    <location>
        <begin position="1"/>
        <end position="10"/>
    </location>
</feature>
<proteinExistence type="predicted"/>
<dbReference type="EMBL" id="WJXZ01000010">
    <property type="protein sequence ID" value="MRS63109.1"/>
    <property type="molecule type" value="Genomic_DNA"/>
</dbReference>
<keyword evidence="3" id="KW-1185">Reference proteome</keyword>
<feature type="compositionally biased region" description="Polar residues" evidence="1">
    <location>
        <begin position="83"/>
        <end position="92"/>
    </location>
</feature>
<dbReference type="RefSeq" id="WP_154176489.1">
    <property type="nucleotide sequence ID" value="NZ_WJXZ01000010.1"/>
</dbReference>
<evidence type="ECO:0000313" key="2">
    <source>
        <dbReference type="EMBL" id="MRS63109.1"/>
    </source>
</evidence>
<dbReference type="AlphaFoldDB" id="A0A7K0EMT2"/>
<dbReference type="Proteomes" id="UP000441754">
    <property type="component" value="Unassembled WGS sequence"/>
</dbReference>
<evidence type="ECO:0000313" key="3">
    <source>
        <dbReference type="Proteomes" id="UP000441754"/>
    </source>
</evidence>
<name>A0A7K0EMT2_9BACT</name>
<comment type="caution">
    <text evidence="2">The sequence shown here is derived from an EMBL/GenBank/DDBJ whole genome shotgun (WGS) entry which is preliminary data.</text>
</comment>
<organism evidence="2 3">
    <name type="scientific">Larkinella terrae</name>
    <dbReference type="NCBI Taxonomy" id="2025311"/>
    <lineage>
        <taxon>Bacteria</taxon>
        <taxon>Pseudomonadati</taxon>
        <taxon>Bacteroidota</taxon>
        <taxon>Cytophagia</taxon>
        <taxon>Cytophagales</taxon>
        <taxon>Spirosomataceae</taxon>
        <taxon>Larkinella</taxon>
    </lineage>
</organism>
<reference evidence="2 3" key="1">
    <citation type="journal article" date="2018" name="Antonie Van Leeuwenhoek">
        <title>Larkinella terrae sp. nov., isolated from soil on Jeju Island, South Korea.</title>
        <authorList>
            <person name="Ten L.N."/>
            <person name="Jeon J."/>
            <person name="Park S.J."/>
            <person name="Park S."/>
            <person name="Lee S.Y."/>
            <person name="Kim M.K."/>
            <person name="Jung H.Y."/>
        </authorList>
    </citation>
    <scope>NUCLEOTIDE SEQUENCE [LARGE SCALE GENOMIC DNA]</scope>
    <source>
        <strain evidence="2 3">KCTC 52001</strain>
    </source>
</reference>
<feature type="region of interest" description="Disordered" evidence="1">
    <location>
        <begin position="1"/>
        <end position="108"/>
    </location>
</feature>
<feature type="compositionally biased region" description="Basic and acidic residues" evidence="1">
    <location>
        <begin position="93"/>
        <end position="108"/>
    </location>
</feature>
<evidence type="ECO:0000256" key="1">
    <source>
        <dbReference type="SAM" id="MobiDB-lite"/>
    </source>
</evidence>
<protein>
    <submittedName>
        <fullName evidence="2">Uncharacterized protein</fullName>
    </submittedName>
</protein>